<dbReference type="CDD" id="cd08252">
    <property type="entry name" value="AL_MDR"/>
    <property type="match status" value="1"/>
</dbReference>
<dbReference type="SMART" id="SM00829">
    <property type="entry name" value="PKS_ER"/>
    <property type="match status" value="1"/>
</dbReference>
<protein>
    <recommendedName>
        <fullName evidence="2">Zinc-type alcohol dehydrogenase-like protein</fullName>
    </recommendedName>
</protein>
<gene>
    <name evidence="4" type="ORF">ICN82_20690</name>
</gene>
<evidence type="ECO:0000313" key="5">
    <source>
        <dbReference type="Proteomes" id="UP000609121"/>
    </source>
</evidence>
<dbReference type="RefSeq" id="WP_193187123.1">
    <property type="nucleotide sequence ID" value="NZ_JACVXA010000114.1"/>
</dbReference>
<dbReference type="Gene3D" id="3.90.180.10">
    <property type="entry name" value="Medium-chain alcohol dehydrogenases, catalytic domain"/>
    <property type="match status" value="1"/>
</dbReference>
<keyword evidence="2" id="KW-0862">Zinc</keyword>
<dbReference type="SUPFAM" id="SSF50129">
    <property type="entry name" value="GroES-like"/>
    <property type="match status" value="1"/>
</dbReference>
<dbReference type="InterPro" id="IPR014182">
    <property type="entry name" value="ADH_Zn_typ-1"/>
</dbReference>
<reference evidence="4" key="1">
    <citation type="submission" date="2020-09" db="EMBL/GenBank/DDBJ databases">
        <title>A novel bacterium of genus Mangrovicoccus, isolated from South China Sea.</title>
        <authorList>
            <person name="Huang H."/>
            <person name="Mo K."/>
            <person name="Hu Y."/>
        </authorList>
    </citation>
    <scope>NUCLEOTIDE SEQUENCE</scope>
    <source>
        <strain evidence="4">HB182678</strain>
    </source>
</reference>
<dbReference type="Proteomes" id="UP000609121">
    <property type="component" value="Unassembled WGS sequence"/>
</dbReference>
<dbReference type="InterPro" id="IPR020843">
    <property type="entry name" value="ER"/>
</dbReference>
<evidence type="ECO:0000259" key="3">
    <source>
        <dbReference type="SMART" id="SM00829"/>
    </source>
</evidence>
<dbReference type="PANTHER" id="PTHR44154:SF1">
    <property type="entry name" value="QUINONE OXIDOREDUCTASE"/>
    <property type="match status" value="1"/>
</dbReference>
<comment type="similarity">
    <text evidence="2">Belongs to the zinc-containing alcohol dehydrogenase family. Quinone oxidoreductase subfamily.</text>
</comment>
<organism evidence="4 5">
    <name type="scientific">Mangrovicoccus algicola</name>
    <dbReference type="NCBI Taxonomy" id="2771008"/>
    <lineage>
        <taxon>Bacteria</taxon>
        <taxon>Pseudomonadati</taxon>
        <taxon>Pseudomonadota</taxon>
        <taxon>Alphaproteobacteria</taxon>
        <taxon>Rhodobacterales</taxon>
        <taxon>Paracoccaceae</taxon>
        <taxon>Mangrovicoccus</taxon>
    </lineage>
</organism>
<dbReference type="InterPro" id="IPR036291">
    <property type="entry name" value="NAD(P)-bd_dom_sf"/>
</dbReference>
<evidence type="ECO:0000313" key="4">
    <source>
        <dbReference type="EMBL" id="MBE3640627.1"/>
    </source>
</evidence>
<comment type="caution">
    <text evidence="4">The sequence shown here is derived from an EMBL/GenBank/DDBJ whole genome shotgun (WGS) entry which is preliminary data.</text>
</comment>
<dbReference type="InterPro" id="IPR051603">
    <property type="entry name" value="Zinc-ADH_QOR/CCCR"/>
</dbReference>
<dbReference type="InterPro" id="IPR011032">
    <property type="entry name" value="GroES-like_sf"/>
</dbReference>
<name>A0A8J6YZD0_9RHOB</name>
<proteinExistence type="inferred from homology"/>
<feature type="domain" description="Enoyl reductase (ER)" evidence="3">
    <location>
        <begin position="10"/>
        <end position="334"/>
    </location>
</feature>
<dbReference type="Pfam" id="PF08240">
    <property type="entry name" value="ADH_N"/>
    <property type="match status" value="1"/>
</dbReference>
<dbReference type="PANTHER" id="PTHR44154">
    <property type="entry name" value="QUINONE OXIDOREDUCTASE"/>
    <property type="match status" value="1"/>
</dbReference>
<dbReference type="GO" id="GO:0008270">
    <property type="term" value="F:zinc ion binding"/>
    <property type="evidence" value="ECO:0007669"/>
    <property type="project" value="InterPro"/>
</dbReference>
<keyword evidence="1" id="KW-0521">NADP</keyword>
<dbReference type="InterPro" id="IPR013154">
    <property type="entry name" value="ADH-like_N"/>
</dbReference>
<sequence length="337" mass="35430">MKAIGYKAPGPVDHPAALEDIDLPRPVPTGHDLLVKVAAVSVNPVDTKVRRAAPAPEGGWKVLGWDAVGTVVETGPAVQGFAPGDAVYYAGSIIRDGANSQYHLVDARIAGHKPATLGDAEAAALPLTAITAWEMLFDRLDIRRPIPGAAEAVLIIGGAGGVGSIAIQLIRALTGLTVIATASRPETQDWVRSLGAHHVIDHHGDMAAQVEALGIGAPGFVFSTNDSGRHVAAVQQLIAPQGRFGLIDDPEALDVAGFKRKSVSVHWELMFTRAIFGTPDMAEQGRLLDEVARLVDEGRIRSTLTETLAPINAATLKRAHALIESGRAKGKIVLEGF</sequence>
<dbReference type="SUPFAM" id="SSF51735">
    <property type="entry name" value="NAD(P)-binding Rossmann-fold domains"/>
    <property type="match status" value="1"/>
</dbReference>
<dbReference type="EMBL" id="JACVXA010000114">
    <property type="protein sequence ID" value="MBE3640627.1"/>
    <property type="molecule type" value="Genomic_DNA"/>
</dbReference>
<dbReference type="Pfam" id="PF13602">
    <property type="entry name" value="ADH_zinc_N_2"/>
    <property type="match status" value="1"/>
</dbReference>
<evidence type="ECO:0000256" key="1">
    <source>
        <dbReference type="ARBA" id="ARBA00022857"/>
    </source>
</evidence>
<dbReference type="GO" id="GO:0016491">
    <property type="term" value="F:oxidoreductase activity"/>
    <property type="evidence" value="ECO:0007669"/>
    <property type="project" value="UniProtKB-KW"/>
</dbReference>
<dbReference type="NCBIfam" id="TIGR02817">
    <property type="entry name" value="adh_fam_1"/>
    <property type="match status" value="1"/>
</dbReference>
<dbReference type="Gene3D" id="3.40.50.720">
    <property type="entry name" value="NAD(P)-binding Rossmann-like Domain"/>
    <property type="match status" value="1"/>
</dbReference>
<dbReference type="AlphaFoldDB" id="A0A8J6YZD0"/>
<accession>A0A8J6YZD0</accession>
<keyword evidence="2" id="KW-0560">Oxidoreductase</keyword>
<keyword evidence="5" id="KW-1185">Reference proteome</keyword>
<evidence type="ECO:0000256" key="2">
    <source>
        <dbReference type="RuleBase" id="RU364000"/>
    </source>
</evidence>
<keyword evidence="2" id="KW-0479">Metal-binding</keyword>